<gene>
    <name evidence="2" type="ORF">SAMN05444411_102228</name>
</gene>
<evidence type="ECO:0000256" key="1">
    <source>
        <dbReference type="SAM" id="Coils"/>
    </source>
</evidence>
<feature type="coiled-coil region" evidence="1">
    <location>
        <begin position="228"/>
        <end position="297"/>
    </location>
</feature>
<keyword evidence="3" id="KW-1185">Reference proteome</keyword>
<dbReference type="AlphaFoldDB" id="A0A1H2WLF1"/>
<dbReference type="Gene3D" id="3.40.50.300">
    <property type="entry name" value="P-loop containing nucleotide triphosphate hydrolases"/>
    <property type="match status" value="2"/>
</dbReference>
<protein>
    <recommendedName>
        <fullName evidence="4">AAA domain-containing protein</fullName>
    </recommendedName>
</protein>
<dbReference type="SUPFAM" id="SSF52540">
    <property type="entry name" value="P-loop containing nucleoside triphosphate hydrolases"/>
    <property type="match status" value="2"/>
</dbReference>
<proteinExistence type="predicted"/>
<dbReference type="RefSeq" id="WP_090121026.1">
    <property type="nucleotide sequence ID" value="NZ_FNNJ01000002.1"/>
</dbReference>
<dbReference type="STRING" id="762486.SAMN05444411_102228"/>
<dbReference type="EMBL" id="FNNJ01000002">
    <property type="protein sequence ID" value="SDW81306.1"/>
    <property type="molecule type" value="Genomic_DNA"/>
</dbReference>
<sequence>MKLLELKIEPVEVDGWESELLTFGDDITQLYGPNGCGKTPVIHSIAYAMGYPVRYRDDIQRNCKSILLKASHKEKIIVFKRELSSSFNIECQISEKSIDGETNDINSFYNEKDFSLYLLNLLGLSTAALTSVKNMPTYPYISTFLPLFYVDQDLGYTSAYKSQSNFIKDQYAEMVRMSIGVAAKNSYEKKKHLIENKNELNSVDSEIVSTEKFIETLMLQRKGSLLSSIDIEDRLQKLKDRLDELNSNQDTSYSSKSAIQTLINENLSEKNKVNSRIKDLEERISGFSKIKEEIEIEINTLSLNEEAKRIFTSFNEICSNKGCQLFLSSSKSYGKNLLYLKDQIKDLDRNLIYQEERLEEFRLNFDKLKGEIRKLKINLSDEQSAGSTQNLVNTISELTRSIIDLQKEKEIVKRLELEERKYSRFLDKREQLHNAIASLDDRNTTVDLKHLKFRTDFKKQLREWLDVLSTKNISNNITIDSDFNILFGTEKLSQLSGSTLLRVILAIKAAFFDIYISSELSAFEFLIFDTPKQHDIETEHFAAFINKLKTIVTKKRAQIIFSTTEYHYNSRGGDTEWIPNFPGTEQNMFLGVIPKNV</sequence>
<dbReference type="Proteomes" id="UP000199595">
    <property type="component" value="Unassembled WGS sequence"/>
</dbReference>
<name>A0A1H2WLF1_9FLAO</name>
<reference evidence="2 3" key="1">
    <citation type="submission" date="2016-10" db="EMBL/GenBank/DDBJ databases">
        <authorList>
            <person name="de Groot N.N."/>
        </authorList>
    </citation>
    <scope>NUCLEOTIDE SEQUENCE [LARGE SCALE GENOMIC DNA]</scope>
    <source>
        <strain evidence="2 3">DSM 24956</strain>
    </source>
</reference>
<dbReference type="OrthoDB" id="853948at2"/>
<evidence type="ECO:0008006" key="4">
    <source>
        <dbReference type="Google" id="ProtNLM"/>
    </source>
</evidence>
<evidence type="ECO:0000313" key="2">
    <source>
        <dbReference type="EMBL" id="SDW81306.1"/>
    </source>
</evidence>
<organism evidence="2 3">
    <name type="scientific">Lutibacter oricola</name>
    <dbReference type="NCBI Taxonomy" id="762486"/>
    <lineage>
        <taxon>Bacteria</taxon>
        <taxon>Pseudomonadati</taxon>
        <taxon>Bacteroidota</taxon>
        <taxon>Flavobacteriia</taxon>
        <taxon>Flavobacteriales</taxon>
        <taxon>Flavobacteriaceae</taxon>
        <taxon>Lutibacter</taxon>
    </lineage>
</organism>
<dbReference type="InterPro" id="IPR027417">
    <property type="entry name" value="P-loop_NTPase"/>
</dbReference>
<evidence type="ECO:0000313" key="3">
    <source>
        <dbReference type="Proteomes" id="UP000199595"/>
    </source>
</evidence>
<accession>A0A1H2WLF1</accession>
<feature type="coiled-coil region" evidence="1">
    <location>
        <begin position="344"/>
        <end position="415"/>
    </location>
</feature>
<keyword evidence="1" id="KW-0175">Coiled coil</keyword>